<sequence>MKELFHSVVLFLTCFVLVACAADNEDSTKDPQELTEIESQEVMNRMDMEGIMEQLDYRAYDFDVLYEDSEFEGEIEDDDGLIEAEFYHPFDDVNVRGSDAVDAIFPVLQKLELTPEMTDEEAVEASIAAFHLPENYLKASLEVVFNDGTEKEYEIKK</sequence>
<dbReference type="InterPro" id="IPR025623">
    <property type="entry name" value="YusW"/>
</dbReference>
<name>A0A1I0FGX1_9BACI</name>
<evidence type="ECO:0000313" key="2">
    <source>
        <dbReference type="EMBL" id="SET57269.1"/>
    </source>
</evidence>
<dbReference type="RefSeq" id="WP_090871229.1">
    <property type="nucleotide sequence ID" value="NZ_FOHE01000015.1"/>
</dbReference>
<gene>
    <name evidence="2" type="ORF">SAMN05216389_11539</name>
</gene>
<keyword evidence="3" id="KW-1185">Reference proteome</keyword>
<evidence type="ECO:0000313" key="3">
    <source>
        <dbReference type="Proteomes" id="UP000198618"/>
    </source>
</evidence>
<dbReference type="Pfam" id="PF14039">
    <property type="entry name" value="YusW"/>
    <property type="match status" value="1"/>
</dbReference>
<accession>A0A1I0FGX1</accession>
<dbReference type="EMBL" id="FOHE01000015">
    <property type="protein sequence ID" value="SET57269.1"/>
    <property type="molecule type" value="Genomic_DNA"/>
</dbReference>
<proteinExistence type="predicted"/>
<dbReference type="Proteomes" id="UP000198618">
    <property type="component" value="Unassembled WGS sequence"/>
</dbReference>
<evidence type="ECO:0000256" key="1">
    <source>
        <dbReference type="SAM" id="SignalP"/>
    </source>
</evidence>
<reference evidence="2 3" key="1">
    <citation type="submission" date="2016-10" db="EMBL/GenBank/DDBJ databases">
        <authorList>
            <person name="de Groot N.N."/>
        </authorList>
    </citation>
    <scope>NUCLEOTIDE SEQUENCE [LARGE SCALE GENOMIC DNA]</scope>
    <source>
        <strain evidence="2 3">IBRC-M 10780</strain>
    </source>
</reference>
<feature type="signal peptide" evidence="1">
    <location>
        <begin position="1"/>
        <end position="21"/>
    </location>
</feature>
<feature type="chain" id="PRO_5011577309" evidence="1">
    <location>
        <begin position="22"/>
        <end position="157"/>
    </location>
</feature>
<dbReference type="AlphaFoldDB" id="A0A1I0FGX1"/>
<dbReference type="OrthoDB" id="2452750at2"/>
<keyword evidence="1" id="KW-0732">Signal</keyword>
<dbReference type="PROSITE" id="PS51257">
    <property type="entry name" value="PROKAR_LIPOPROTEIN"/>
    <property type="match status" value="1"/>
</dbReference>
<protein>
    <submittedName>
        <fullName evidence="2">YusW-like protein</fullName>
    </submittedName>
</protein>
<organism evidence="2 3">
    <name type="scientific">Oceanobacillus limi</name>
    <dbReference type="NCBI Taxonomy" id="930131"/>
    <lineage>
        <taxon>Bacteria</taxon>
        <taxon>Bacillati</taxon>
        <taxon>Bacillota</taxon>
        <taxon>Bacilli</taxon>
        <taxon>Bacillales</taxon>
        <taxon>Bacillaceae</taxon>
        <taxon>Oceanobacillus</taxon>
    </lineage>
</organism>